<evidence type="ECO:0000259" key="10">
    <source>
        <dbReference type="Pfam" id="PF05572"/>
    </source>
</evidence>
<gene>
    <name evidence="11" type="ORF">VHEMI09920</name>
</gene>
<keyword evidence="3" id="KW-0645">Protease</keyword>
<dbReference type="AlphaFoldDB" id="A0A0A1TR68"/>
<dbReference type="Proteomes" id="UP000039046">
    <property type="component" value="Unassembled WGS sequence"/>
</dbReference>
<evidence type="ECO:0000256" key="7">
    <source>
        <dbReference type="ARBA" id="ARBA00022833"/>
    </source>
</evidence>
<reference evidence="11 12" key="1">
    <citation type="journal article" date="2015" name="Genome Announc.">
        <title>Draft Genome Sequence and Gene Annotation of the Entomopathogenic Fungus Verticillium hemipterigenum.</title>
        <authorList>
            <person name="Horn F."/>
            <person name="Habel A."/>
            <person name="Scharf D.H."/>
            <person name="Dworschak J."/>
            <person name="Brakhage A.A."/>
            <person name="Guthke R."/>
            <person name="Hertweck C."/>
            <person name="Linde J."/>
        </authorList>
    </citation>
    <scope>NUCLEOTIDE SEQUENCE [LARGE SCALE GENOMIC DNA]</scope>
</reference>
<dbReference type="GO" id="GO:0008237">
    <property type="term" value="F:metallopeptidase activity"/>
    <property type="evidence" value="ECO:0007669"/>
    <property type="project" value="UniProtKB-KW"/>
</dbReference>
<organism evidence="11 12">
    <name type="scientific">[Torrubiella] hemipterigena</name>
    <dbReference type="NCBI Taxonomy" id="1531966"/>
    <lineage>
        <taxon>Eukaryota</taxon>
        <taxon>Fungi</taxon>
        <taxon>Dikarya</taxon>
        <taxon>Ascomycota</taxon>
        <taxon>Pezizomycotina</taxon>
        <taxon>Sordariomycetes</taxon>
        <taxon>Hypocreomycetidae</taxon>
        <taxon>Hypocreales</taxon>
        <taxon>Clavicipitaceae</taxon>
        <taxon>Clavicipitaceae incertae sedis</taxon>
        <taxon>'Torrubiella' clade</taxon>
    </lineage>
</organism>
<dbReference type="SUPFAM" id="SSF55486">
    <property type="entry name" value="Metalloproteases ('zincins'), catalytic domain"/>
    <property type="match status" value="1"/>
</dbReference>
<dbReference type="EMBL" id="CDHN01000007">
    <property type="protein sequence ID" value="CEJ94383.1"/>
    <property type="molecule type" value="Genomic_DNA"/>
</dbReference>
<dbReference type="HOGENOM" id="CLU_048726_2_0_1"/>
<evidence type="ECO:0000256" key="3">
    <source>
        <dbReference type="ARBA" id="ARBA00022670"/>
    </source>
</evidence>
<name>A0A0A1TR68_9HYPO</name>
<evidence type="ECO:0000313" key="12">
    <source>
        <dbReference type="Proteomes" id="UP000039046"/>
    </source>
</evidence>
<evidence type="ECO:0000256" key="8">
    <source>
        <dbReference type="ARBA" id="ARBA00023049"/>
    </source>
</evidence>
<evidence type="ECO:0000256" key="2">
    <source>
        <dbReference type="ARBA" id="ARBA00008721"/>
    </source>
</evidence>
<dbReference type="InterPro" id="IPR008754">
    <property type="entry name" value="Peptidase_M43"/>
</dbReference>
<keyword evidence="5" id="KW-0732">Signal</keyword>
<dbReference type="InterPro" id="IPR024079">
    <property type="entry name" value="MetalloPept_cat_dom_sf"/>
</dbReference>
<evidence type="ECO:0000256" key="9">
    <source>
        <dbReference type="ARBA" id="ARBA00023157"/>
    </source>
</evidence>
<evidence type="ECO:0000256" key="4">
    <source>
        <dbReference type="ARBA" id="ARBA00022723"/>
    </source>
</evidence>
<dbReference type="STRING" id="1531966.A0A0A1TR68"/>
<keyword evidence="7" id="KW-0862">Zinc</keyword>
<dbReference type="Gene3D" id="3.40.390.10">
    <property type="entry name" value="Collagenase (Catalytic Domain)"/>
    <property type="match status" value="1"/>
</dbReference>
<comment type="function">
    <text evidence="1">Secreted metalloproteinase that allows assimilation of proteinaceous substrates.</text>
</comment>
<sequence>MSMKRKLRKSDYKSLNLYYLSDYTSGSGYCYYPYSPVSPAEDNFYIDGCIMGSWTVPGGGNIAFSTEKITVHEVGLWHNLIHTFDGNNCNGPNDHVDDTPAEGYNASGCDTGRDTCPSHPGLDPIYNHMDYSDDYCRTEFTSGQIQRMQSSWKQYRASS</sequence>
<dbReference type="GO" id="GO:0006508">
    <property type="term" value="P:proteolysis"/>
    <property type="evidence" value="ECO:0007669"/>
    <property type="project" value="UniProtKB-KW"/>
</dbReference>
<dbReference type="GO" id="GO:0046872">
    <property type="term" value="F:metal ion binding"/>
    <property type="evidence" value="ECO:0007669"/>
    <property type="project" value="UniProtKB-KW"/>
</dbReference>
<dbReference type="Pfam" id="PF05572">
    <property type="entry name" value="Peptidase_M43"/>
    <property type="match status" value="1"/>
</dbReference>
<evidence type="ECO:0000256" key="1">
    <source>
        <dbReference type="ARBA" id="ARBA00003174"/>
    </source>
</evidence>
<feature type="domain" description="Peptidase M43 pregnancy-associated plasma-A" evidence="10">
    <location>
        <begin position="13"/>
        <end position="150"/>
    </location>
</feature>
<dbReference type="PANTHER" id="PTHR47466">
    <property type="match status" value="1"/>
</dbReference>
<keyword evidence="8" id="KW-0482">Metalloprotease</keyword>
<evidence type="ECO:0000313" key="11">
    <source>
        <dbReference type="EMBL" id="CEJ94383.1"/>
    </source>
</evidence>
<comment type="similarity">
    <text evidence="2">Belongs to the peptidase M43B family.</text>
</comment>
<keyword evidence="9" id="KW-1015">Disulfide bond</keyword>
<protein>
    <recommendedName>
        <fullName evidence="10">Peptidase M43 pregnancy-associated plasma-A domain-containing protein</fullName>
    </recommendedName>
</protein>
<keyword evidence="4" id="KW-0479">Metal-binding</keyword>
<keyword evidence="6" id="KW-0378">Hydrolase</keyword>
<keyword evidence="12" id="KW-1185">Reference proteome</keyword>
<evidence type="ECO:0000256" key="5">
    <source>
        <dbReference type="ARBA" id="ARBA00022729"/>
    </source>
</evidence>
<proteinExistence type="inferred from homology"/>
<dbReference type="PANTHER" id="PTHR47466:SF1">
    <property type="entry name" value="METALLOPROTEASE MEP1 (AFU_ORTHOLOGUE AFUA_1G07730)-RELATED"/>
    <property type="match status" value="1"/>
</dbReference>
<dbReference type="OrthoDB" id="536211at2759"/>
<evidence type="ECO:0000256" key="6">
    <source>
        <dbReference type="ARBA" id="ARBA00022801"/>
    </source>
</evidence>
<accession>A0A0A1TR68</accession>